<comment type="caution">
    <text evidence="1">The sequence shown here is derived from an EMBL/GenBank/DDBJ whole genome shotgun (WGS) entry which is preliminary data.</text>
</comment>
<sequence length="266" mass="30696">MDEFECMAYYERAATARLGHFRMGPALAPMMGLQVDQMATPTSYSVGRHQHEISTITYLTFLHRCLKNRIQYEKHCGTLSKSVSSTISTIPSEVYTPEYYALHDRASRRVPRQLLPRQKDAEILTILLRRNMTAFAHFPQCYMLWLISPAAKRSTFHTSHIDSLDFNKGDIICGIYRVLDRTADKVEFGMTYKGVDGRLVIRCWDEDKDVVFASETAMWTKVDETERATLPLENPVLRFVHELAAWWLLDSGVKYLEDLDAELEDD</sequence>
<gene>
    <name evidence="1" type="ORF">AbraCBS73388_009650</name>
</gene>
<dbReference type="Proteomes" id="UP001143548">
    <property type="component" value="Unassembled WGS sequence"/>
</dbReference>
<proteinExistence type="predicted"/>
<reference evidence="1" key="1">
    <citation type="submission" date="2022-07" db="EMBL/GenBank/DDBJ databases">
        <title>Taxonomy of Aspergillus series Nigri: significant species reduction supported by multi-species coalescent approaches.</title>
        <authorList>
            <person name="Bian C."/>
            <person name="Kusuya Y."/>
            <person name="Sklenar F."/>
            <person name="D'hooge E."/>
            <person name="Yaguchi T."/>
            <person name="Takahashi H."/>
            <person name="Hubka V."/>
        </authorList>
    </citation>
    <scope>NUCLEOTIDE SEQUENCE</scope>
    <source>
        <strain evidence="1">CBS 733.88</strain>
    </source>
</reference>
<name>A0A9W5YVJ2_9EURO</name>
<accession>A0A9W5YVJ2</accession>
<evidence type="ECO:0000313" key="1">
    <source>
        <dbReference type="EMBL" id="GKZ23288.1"/>
    </source>
</evidence>
<dbReference type="AlphaFoldDB" id="A0A9W5YVJ2"/>
<dbReference type="EMBL" id="BROQ01000065">
    <property type="protein sequence ID" value="GKZ23288.1"/>
    <property type="molecule type" value="Genomic_DNA"/>
</dbReference>
<organism evidence="1 2">
    <name type="scientific">Aspergillus brasiliensis</name>
    <dbReference type="NCBI Taxonomy" id="319629"/>
    <lineage>
        <taxon>Eukaryota</taxon>
        <taxon>Fungi</taxon>
        <taxon>Dikarya</taxon>
        <taxon>Ascomycota</taxon>
        <taxon>Pezizomycotina</taxon>
        <taxon>Eurotiomycetes</taxon>
        <taxon>Eurotiomycetidae</taxon>
        <taxon>Eurotiales</taxon>
        <taxon>Aspergillaceae</taxon>
        <taxon>Aspergillus</taxon>
        <taxon>Aspergillus subgen. Circumdati</taxon>
    </lineage>
</organism>
<evidence type="ECO:0000313" key="2">
    <source>
        <dbReference type="Proteomes" id="UP001143548"/>
    </source>
</evidence>
<protein>
    <submittedName>
        <fullName evidence="1">Uncharacterized protein</fullName>
    </submittedName>
</protein>